<dbReference type="AlphaFoldDB" id="A0A7J6SFD3"/>
<comment type="caution">
    <text evidence="2">The sequence shown here is derived from an EMBL/GenBank/DDBJ whole genome shotgun (WGS) entry which is preliminary data.</text>
</comment>
<evidence type="ECO:0000313" key="3">
    <source>
        <dbReference type="Proteomes" id="UP000574390"/>
    </source>
</evidence>
<reference evidence="2 3" key="1">
    <citation type="submission" date="2020-04" db="EMBL/GenBank/DDBJ databases">
        <title>Perkinsus olseni comparative genomics.</title>
        <authorList>
            <person name="Bogema D.R."/>
        </authorList>
    </citation>
    <scope>NUCLEOTIDE SEQUENCE [LARGE SCALE GENOMIC DNA]</scope>
    <source>
        <strain evidence="2">ATCC PRA-205</strain>
    </source>
</reference>
<sequence length="138" mass="15463">MARGDKTDREQVDDIKELELAGEPTAGYDADEVQKTIDEMEADREAHDEAKAKKDEKKTSATPWSYKEVRIYDDFGSDVVTVTICWPRPTRREEPIISSVMRIAPKSANLLVALADGGRADILGKDFCISEGSWEKDK</sequence>
<name>A0A7J6SFD3_PEROL</name>
<evidence type="ECO:0000256" key="1">
    <source>
        <dbReference type="SAM" id="MobiDB-lite"/>
    </source>
</evidence>
<feature type="compositionally biased region" description="Basic and acidic residues" evidence="1">
    <location>
        <begin position="1"/>
        <end position="19"/>
    </location>
</feature>
<dbReference type="Proteomes" id="UP000574390">
    <property type="component" value="Unassembled WGS sequence"/>
</dbReference>
<accession>A0A7J6SFD3</accession>
<evidence type="ECO:0000313" key="2">
    <source>
        <dbReference type="EMBL" id="KAF4731588.1"/>
    </source>
</evidence>
<organism evidence="2 3">
    <name type="scientific">Perkinsus olseni</name>
    <name type="common">Perkinsus atlanticus</name>
    <dbReference type="NCBI Taxonomy" id="32597"/>
    <lineage>
        <taxon>Eukaryota</taxon>
        <taxon>Sar</taxon>
        <taxon>Alveolata</taxon>
        <taxon>Perkinsozoa</taxon>
        <taxon>Perkinsea</taxon>
        <taxon>Perkinsida</taxon>
        <taxon>Perkinsidae</taxon>
        <taxon>Perkinsus</taxon>
    </lineage>
</organism>
<feature type="region of interest" description="Disordered" evidence="1">
    <location>
        <begin position="1"/>
        <end position="61"/>
    </location>
</feature>
<proteinExistence type="predicted"/>
<gene>
    <name evidence="2" type="ORF">FOZ62_022411</name>
</gene>
<feature type="compositionally biased region" description="Basic and acidic residues" evidence="1">
    <location>
        <begin position="32"/>
        <end position="59"/>
    </location>
</feature>
<protein>
    <submittedName>
        <fullName evidence="2">Uncharacterized protein</fullName>
    </submittedName>
</protein>
<dbReference type="EMBL" id="JABANM010015102">
    <property type="protein sequence ID" value="KAF4731588.1"/>
    <property type="molecule type" value="Genomic_DNA"/>
</dbReference>